<evidence type="ECO:0000313" key="3">
    <source>
        <dbReference type="Proteomes" id="UP000315636"/>
    </source>
</evidence>
<gene>
    <name evidence="2" type="ORF">SAMN06264849_10795</name>
</gene>
<feature type="compositionally biased region" description="Basic and acidic residues" evidence="1">
    <location>
        <begin position="8"/>
        <end position="17"/>
    </location>
</feature>
<evidence type="ECO:0000313" key="2">
    <source>
        <dbReference type="EMBL" id="SMO77527.1"/>
    </source>
</evidence>
<feature type="region of interest" description="Disordered" evidence="1">
    <location>
        <begin position="1"/>
        <end position="25"/>
    </location>
</feature>
<dbReference type="AlphaFoldDB" id="A0A521E0N5"/>
<dbReference type="Proteomes" id="UP000315636">
    <property type="component" value="Unassembled WGS sequence"/>
</dbReference>
<keyword evidence="3" id="KW-1185">Reference proteome</keyword>
<protein>
    <submittedName>
        <fullName evidence="2">Uncharacterized protein</fullName>
    </submittedName>
</protein>
<dbReference type="EMBL" id="FXTI01000007">
    <property type="protein sequence ID" value="SMO77527.1"/>
    <property type="molecule type" value="Genomic_DNA"/>
</dbReference>
<name>A0A521E0N5_9BACL</name>
<evidence type="ECO:0000256" key="1">
    <source>
        <dbReference type="SAM" id="MobiDB-lite"/>
    </source>
</evidence>
<accession>A0A521E0N5</accession>
<dbReference type="RefSeq" id="WP_142505900.1">
    <property type="nucleotide sequence ID" value="NZ_FXTI01000007.1"/>
</dbReference>
<reference evidence="2 3" key="1">
    <citation type="submission" date="2017-05" db="EMBL/GenBank/DDBJ databases">
        <authorList>
            <person name="Varghese N."/>
            <person name="Submissions S."/>
        </authorList>
    </citation>
    <scope>NUCLEOTIDE SEQUENCE [LARGE SCALE GENOMIC DNA]</scope>
    <source>
        <strain evidence="2 3">DSM 45474</strain>
    </source>
</reference>
<organism evidence="2 3">
    <name type="scientific">Melghirimyces algeriensis</name>
    <dbReference type="NCBI Taxonomy" id="910412"/>
    <lineage>
        <taxon>Bacteria</taxon>
        <taxon>Bacillati</taxon>
        <taxon>Bacillota</taxon>
        <taxon>Bacilli</taxon>
        <taxon>Bacillales</taxon>
        <taxon>Thermoactinomycetaceae</taxon>
        <taxon>Melghirimyces</taxon>
    </lineage>
</organism>
<dbReference type="OrthoDB" id="2988329at2"/>
<sequence>MNSHPNRKRPDQPEHRLKPSSSSSIKPEWIHKAKASLAQSLFAESIMFSISKQISSLPGITHLHRLQSIHEVNRETGTHRLTAKGCLERISSGDWHESNLNHLVQSMYEARRHDRIQRGQLMELKRSVPVDARTAVENWIHWLDYSENTLQKAMVSTQELIGKQYWNRFIPR</sequence>
<proteinExistence type="predicted"/>